<accession>A0A914E9C7</accession>
<feature type="repeat" description="WD" evidence="5">
    <location>
        <begin position="57"/>
        <end position="98"/>
    </location>
</feature>
<dbReference type="SUPFAM" id="SSF50978">
    <property type="entry name" value="WD40 repeat-like"/>
    <property type="match status" value="1"/>
</dbReference>
<protein>
    <submittedName>
        <fullName evidence="7">Uncharacterized protein</fullName>
    </submittedName>
</protein>
<dbReference type="Proteomes" id="UP000887540">
    <property type="component" value="Unplaced"/>
</dbReference>
<dbReference type="PROSITE" id="PS50294">
    <property type="entry name" value="WD_REPEATS_REGION"/>
    <property type="match status" value="1"/>
</dbReference>
<dbReference type="GO" id="GO:0000502">
    <property type="term" value="C:proteasome complex"/>
    <property type="evidence" value="ECO:0007669"/>
    <property type="project" value="UniProtKB-KW"/>
</dbReference>
<dbReference type="InterPro" id="IPR051179">
    <property type="entry name" value="WD_repeat_multifunction"/>
</dbReference>
<evidence type="ECO:0000256" key="5">
    <source>
        <dbReference type="PROSITE-ProRule" id="PRU00221"/>
    </source>
</evidence>
<keyword evidence="6" id="KW-1185">Reference proteome</keyword>
<dbReference type="InterPro" id="IPR015943">
    <property type="entry name" value="WD40/YVTN_repeat-like_dom_sf"/>
</dbReference>
<evidence type="ECO:0000256" key="3">
    <source>
        <dbReference type="ARBA" id="ARBA00022942"/>
    </source>
</evidence>
<dbReference type="WBParaSite" id="ACRNAN_scaffold6225.g26085.t1">
    <property type="protein sequence ID" value="ACRNAN_scaffold6225.g26085.t1"/>
    <property type="gene ID" value="ACRNAN_scaffold6225.g26085"/>
</dbReference>
<evidence type="ECO:0000256" key="1">
    <source>
        <dbReference type="ARBA" id="ARBA00022574"/>
    </source>
</evidence>
<dbReference type="PANTHER" id="PTHR19857:SF19">
    <property type="entry name" value="26S PROTEASOME REGULATORY SUBUNIT RPN14"/>
    <property type="match status" value="1"/>
</dbReference>
<feature type="repeat" description="WD" evidence="5">
    <location>
        <begin position="99"/>
        <end position="140"/>
    </location>
</feature>
<evidence type="ECO:0000313" key="7">
    <source>
        <dbReference type="WBParaSite" id="ACRNAN_scaffold6225.g26085.t1"/>
    </source>
</evidence>
<comment type="similarity">
    <text evidence="4">Belongs to the WD repeat PAAF1/RPN14 family.</text>
</comment>
<evidence type="ECO:0000256" key="2">
    <source>
        <dbReference type="ARBA" id="ARBA00022737"/>
    </source>
</evidence>
<dbReference type="PANTHER" id="PTHR19857">
    <property type="entry name" value="MITOCHONDRIAL DIVISION PROTEIN 1-RELATED"/>
    <property type="match status" value="1"/>
</dbReference>
<dbReference type="InterPro" id="IPR001680">
    <property type="entry name" value="WD40_rpt"/>
</dbReference>
<keyword evidence="1 5" id="KW-0853">WD repeat</keyword>
<evidence type="ECO:0000256" key="4">
    <source>
        <dbReference type="ARBA" id="ARBA00038321"/>
    </source>
</evidence>
<dbReference type="SMART" id="SM00320">
    <property type="entry name" value="WD40"/>
    <property type="match status" value="6"/>
</dbReference>
<keyword evidence="3" id="KW-0647">Proteasome</keyword>
<name>A0A914E9C7_9BILA</name>
<dbReference type="InterPro" id="IPR036322">
    <property type="entry name" value="WD40_repeat_dom_sf"/>
</dbReference>
<reference evidence="7" key="1">
    <citation type="submission" date="2022-11" db="UniProtKB">
        <authorList>
            <consortium name="WormBaseParasite"/>
        </authorList>
    </citation>
    <scope>IDENTIFICATION</scope>
</reference>
<dbReference type="AlphaFoldDB" id="A0A914E9C7"/>
<keyword evidence="2" id="KW-0677">Repeat</keyword>
<dbReference type="Gene3D" id="2.130.10.10">
    <property type="entry name" value="YVTN repeat-like/Quinoprotein amine dehydrogenase"/>
    <property type="match status" value="2"/>
</dbReference>
<organism evidence="6 7">
    <name type="scientific">Acrobeloides nanus</name>
    <dbReference type="NCBI Taxonomy" id="290746"/>
    <lineage>
        <taxon>Eukaryota</taxon>
        <taxon>Metazoa</taxon>
        <taxon>Ecdysozoa</taxon>
        <taxon>Nematoda</taxon>
        <taxon>Chromadorea</taxon>
        <taxon>Rhabditida</taxon>
        <taxon>Tylenchina</taxon>
        <taxon>Cephalobomorpha</taxon>
        <taxon>Cephaloboidea</taxon>
        <taxon>Cephalobidae</taxon>
        <taxon>Acrobeloides</taxon>
    </lineage>
</organism>
<dbReference type="Pfam" id="PF00400">
    <property type="entry name" value="WD40"/>
    <property type="match status" value="2"/>
</dbReference>
<dbReference type="PROSITE" id="PS50082">
    <property type="entry name" value="WD_REPEATS_2"/>
    <property type="match status" value="2"/>
</dbReference>
<evidence type="ECO:0000313" key="6">
    <source>
        <dbReference type="Proteomes" id="UP000887540"/>
    </source>
</evidence>
<proteinExistence type="inferred from homology"/>
<sequence length="302" mass="33531">MYLKKFLLSFNTIEFKNLHKWAIDSIDLSPSSNLVVSAGRDSLLVWNARDGALLKTLEGHLLDVLKCRFFPSGLVVLSGGLDMTVRVFSVETGQCARTLMGHRGPITDLGIIDKGVEVMSSSKDGTVKRWNCGRAEYVHSWDFESGDVNSLSLTQDANMFVVGTRNGEVITCDQRTNEIVHRFNIRNECTSAILVNENWYAGTKEGEIVCFDLKSRTCSSKLKTSRGSITKLKFTPQYGLISSFSDGTVAAYPNIQASPHSSLEFTGADCDPIYDFSIVESTLFTSCRDKIVRKYNLANVFD</sequence>